<evidence type="ECO:0000256" key="1">
    <source>
        <dbReference type="SAM" id="SignalP"/>
    </source>
</evidence>
<keyword evidence="3" id="KW-1185">Reference proteome</keyword>
<comment type="caution">
    <text evidence="2">The sequence shown here is derived from an EMBL/GenBank/DDBJ whole genome shotgun (WGS) entry which is preliminary data.</text>
</comment>
<sequence length="176" mass="18804">MVKVFLAAALTTLATIASAQVLAPVDGHNYTIYNAHNNRCALLIGPYTNDYVPIVMATCTGGTNELWTAHVNPTNPTLVSFSSVALPGSWLSWSTAEIVAPPGTTVADYSMHMHTIAHYTPYEWYIGRSPTICPSNSSTSGVLTSYVPRAAAGAQVSLLVIEPLNSGDSLQFFQLK</sequence>
<name>A0A8H6XFX5_9AGAR</name>
<dbReference type="SUPFAM" id="SSF50370">
    <property type="entry name" value="Ricin B-like lectins"/>
    <property type="match status" value="1"/>
</dbReference>
<evidence type="ECO:0008006" key="4">
    <source>
        <dbReference type="Google" id="ProtNLM"/>
    </source>
</evidence>
<evidence type="ECO:0000313" key="2">
    <source>
        <dbReference type="EMBL" id="KAF7340725.1"/>
    </source>
</evidence>
<reference evidence="2" key="1">
    <citation type="submission" date="2020-05" db="EMBL/GenBank/DDBJ databases">
        <title>Mycena genomes resolve the evolution of fungal bioluminescence.</title>
        <authorList>
            <person name="Tsai I.J."/>
        </authorList>
    </citation>
    <scope>NUCLEOTIDE SEQUENCE</scope>
    <source>
        <strain evidence="2">160909Yilan</strain>
    </source>
</reference>
<evidence type="ECO:0000313" key="3">
    <source>
        <dbReference type="Proteomes" id="UP000623467"/>
    </source>
</evidence>
<dbReference type="EMBL" id="JACAZH010000029">
    <property type="protein sequence ID" value="KAF7340725.1"/>
    <property type="molecule type" value="Genomic_DNA"/>
</dbReference>
<gene>
    <name evidence="2" type="ORF">MSAN_02100800</name>
</gene>
<dbReference type="Proteomes" id="UP000623467">
    <property type="component" value="Unassembled WGS sequence"/>
</dbReference>
<dbReference type="CDD" id="cd00161">
    <property type="entry name" value="beta-trefoil_Ricin-like"/>
    <property type="match status" value="1"/>
</dbReference>
<organism evidence="2 3">
    <name type="scientific">Mycena sanguinolenta</name>
    <dbReference type="NCBI Taxonomy" id="230812"/>
    <lineage>
        <taxon>Eukaryota</taxon>
        <taxon>Fungi</taxon>
        <taxon>Dikarya</taxon>
        <taxon>Basidiomycota</taxon>
        <taxon>Agaricomycotina</taxon>
        <taxon>Agaricomycetes</taxon>
        <taxon>Agaricomycetidae</taxon>
        <taxon>Agaricales</taxon>
        <taxon>Marasmiineae</taxon>
        <taxon>Mycenaceae</taxon>
        <taxon>Mycena</taxon>
    </lineage>
</organism>
<accession>A0A8H6XFX5</accession>
<proteinExistence type="predicted"/>
<dbReference type="Gene3D" id="2.80.10.50">
    <property type="match status" value="1"/>
</dbReference>
<dbReference type="AlphaFoldDB" id="A0A8H6XFX5"/>
<protein>
    <recommendedName>
        <fullName evidence="4">Ricin B lectin domain-containing protein</fullName>
    </recommendedName>
</protein>
<dbReference type="InterPro" id="IPR035992">
    <property type="entry name" value="Ricin_B-like_lectins"/>
</dbReference>
<feature type="signal peptide" evidence="1">
    <location>
        <begin position="1"/>
        <end position="19"/>
    </location>
</feature>
<dbReference type="OrthoDB" id="2864313at2759"/>
<keyword evidence="1" id="KW-0732">Signal</keyword>
<feature type="chain" id="PRO_5034618030" description="Ricin B lectin domain-containing protein" evidence="1">
    <location>
        <begin position="20"/>
        <end position="176"/>
    </location>
</feature>